<proteinExistence type="inferred from homology"/>
<keyword evidence="2" id="KW-0805">Transcription regulation</keyword>
<dbReference type="SUPFAM" id="SSF88659">
    <property type="entry name" value="Sigma3 and sigma4 domains of RNA polymerase sigma factors"/>
    <property type="match status" value="1"/>
</dbReference>
<dbReference type="NCBIfam" id="TIGR02937">
    <property type="entry name" value="sigma70-ECF"/>
    <property type="match status" value="1"/>
</dbReference>
<dbReference type="InterPro" id="IPR014284">
    <property type="entry name" value="RNA_pol_sigma-70_dom"/>
</dbReference>
<evidence type="ECO:0000259" key="7">
    <source>
        <dbReference type="Pfam" id="PF08281"/>
    </source>
</evidence>
<keyword evidence="3" id="KW-0731">Sigma factor</keyword>
<dbReference type="Gene3D" id="1.10.10.10">
    <property type="entry name" value="Winged helix-like DNA-binding domain superfamily/Winged helix DNA-binding domain"/>
    <property type="match status" value="1"/>
</dbReference>
<dbReference type="Proteomes" id="UP001597218">
    <property type="component" value="Unassembled WGS sequence"/>
</dbReference>
<dbReference type="PANTHER" id="PTHR43133">
    <property type="entry name" value="RNA POLYMERASE ECF-TYPE SIGMA FACTO"/>
    <property type="match status" value="1"/>
</dbReference>
<organism evidence="8 9">
    <name type="scientific">Sporosarcina siberiensis</name>
    <dbReference type="NCBI Taxonomy" id="1365606"/>
    <lineage>
        <taxon>Bacteria</taxon>
        <taxon>Bacillati</taxon>
        <taxon>Bacillota</taxon>
        <taxon>Bacilli</taxon>
        <taxon>Bacillales</taxon>
        <taxon>Caryophanaceae</taxon>
        <taxon>Sporosarcina</taxon>
    </lineage>
</organism>
<comment type="similarity">
    <text evidence="1">Belongs to the sigma-70 factor family. ECF subfamily.</text>
</comment>
<evidence type="ECO:0000256" key="5">
    <source>
        <dbReference type="ARBA" id="ARBA00023163"/>
    </source>
</evidence>
<dbReference type="InterPro" id="IPR036388">
    <property type="entry name" value="WH-like_DNA-bd_sf"/>
</dbReference>
<dbReference type="InterPro" id="IPR013324">
    <property type="entry name" value="RNA_pol_sigma_r3/r4-like"/>
</dbReference>
<evidence type="ECO:0000259" key="6">
    <source>
        <dbReference type="Pfam" id="PF04542"/>
    </source>
</evidence>
<evidence type="ECO:0000256" key="3">
    <source>
        <dbReference type="ARBA" id="ARBA00023082"/>
    </source>
</evidence>
<reference evidence="9" key="1">
    <citation type="journal article" date="2019" name="Int. J. Syst. Evol. Microbiol.">
        <title>The Global Catalogue of Microorganisms (GCM) 10K type strain sequencing project: providing services to taxonomists for standard genome sequencing and annotation.</title>
        <authorList>
            <consortium name="The Broad Institute Genomics Platform"/>
            <consortium name="The Broad Institute Genome Sequencing Center for Infectious Disease"/>
            <person name="Wu L."/>
            <person name="Ma J."/>
        </authorList>
    </citation>
    <scope>NUCLEOTIDE SEQUENCE [LARGE SCALE GENOMIC DNA]</scope>
    <source>
        <strain evidence="9">CGMCC 4.7177</strain>
    </source>
</reference>
<evidence type="ECO:0000256" key="4">
    <source>
        <dbReference type="ARBA" id="ARBA00023125"/>
    </source>
</evidence>
<feature type="domain" description="RNA polymerase sigma-70 region 2" evidence="6">
    <location>
        <begin position="38"/>
        <end position="94"/>
    </location>
</feature>
<feature type="domain" description="RNA polymerase sigma factor 70 region 4 type 2" evidence="7">
    <location>
        <begin position="123"/>
        <end position="175"/>
    </location>
</feature>
<sequence length="185" mass="21473">MKITSENFIKRFKKGKNDAFEYVIDEFIGIVKAVIFNALNSYKDPQLIEECINDTFLGAWENKSQFNGNQEDFRKWICVIAKYKAIDKQRKQSKSHIATELEEMPLDTAQSAEAIFLTKESSRDLLKMMGQLENIDRDVFTMKYFLEMKNGDIAIHLGLTKAAVDNRLYRGKKRLRKIQLGGNYV</sequence>
<gene>
    <name evidence="8" type="ORF">ACFSFY_08460</name>
</gene>
<evidence type="ECO:0000256" key="1">
    <source>
        <dbReference type="ARBA" id="ARBA00010641"/>
    </source>
</evidence>
<dbReference type="PANTHER" id="PTHR43133:SF8">
    <property type="entry name" value="RNA POLYMERASE SIGMA FACTOR HI_1459-RELATED"/>
    <property type="match status" value="1"/>
</dbReference>
<dbReference type="InterPro" id="IPR013325">
    <property type="entry name" value="RNA_pol_sigma_r2"/>
</dbReference>
<comment type="caution">
    <text evidence="8">The sequence shown here is derived from an EMBL/GenBank/DDBJ whole genome shotgun (WGS) entry which is preliminary data.</text>
</comment>
<accession>A0ABW4SFG4</accession>
<evidence type="ECO:0000313" key="9">
    <source>
        <dbReference type="Proteomes" id="UP001597218"/>
    </source>
</evidence>
<name>A0ABW4SFG4_9BACL</name>
<dbReference type="Pfam" id="PF08281">
    <property type="entry name" value="Sigma70_r4_2"/>
    <property type="match status" value="1"/>
</dbReference>
<dbReference type="Gene3D" id="1.10.1740.10">
    <property type="match status" value="1"/>
</dbReference>
<dbReference type="RefSeq" id="WP_381537131.1">
    <property type="nucleotide sequence ID" value="NZ_JBHUGI010000024.1"/>
</dbReference>
<dbReference type="SUPFAM" id="SSF88946">
    <property type="entry name" value="Sigma2 domain of RNA polymerase sigma factors"/>
    <property type="match status" value="1"/>
</dbReference>
<protein>
    <submittedName>
        <fullName evidence="8">Sigma-70 family RNA polymerase sigma factor</fullName>
    </submittedName>
</protein>
<evidence type="ECO:0000313" key="8">
    <source>
        <dbReference type="EMBL" id="MFD1928089.1"/>
    </source>
</evidence>
<keyword evidence="4" id="KW-0238">DNA-binding</keyword>
<dbReference type="EMBL" id="JBHUGI010000024">
    <property type="protein sequence ID" value="MFD1928089.1"/>
    <property type="molecule type" value="Genomic_DNA"/>
</dbReference>
<dbReference type="InterPro" id="IPR039425">
    <property type="entry name" value="RNA_pol_sigma-70-like"/>
</dbReference>
<dbReference type="InterPro" id="IPR013249">
    <property type="entry name" value="RNA_pol_sigma70_r4_t2"/>
</dbReference>
<dbReference type="Pfam" id="PF04542">
    <property type="entry name" value="Sigma70_r2"/>
    <property type="match status" value="1"/>
</dbReference>
<evidence type="ECO:0000256" key="2">
    <source>
        <dbReference type="ARBA" id="ARBA00023015"/>
    </source>
</evidence>
<keyword evidence="9" id="KW-1185">Reference proteome</keyword>
<keyword evidence="5" id="KW-0804">Transcription</keyword>
<dbReference type="InterPro" id="IPR007627">
    <property type="entry name" value="RNA_pol_sigma70_r2"/>
</dbReference>